<dbReference type="AlphaFoldDB" id="A0A915KHQ0"/>
<organism evidence="8 9">
    <name type="scientific">Romanomermis culicivorax</name>
    <name type="common">Nematode worm</name>
    <dbReference type="NCBI Taxonomy" id="13658"/>
    <lineage>
        <taxon>Eukaryota</taxon>
        <taxon>Metazoa</taxon>
        <taxon>Ecdysozoa</taxon>
        <taxon>Nematoda</taxon>
        <taxon>Enoplea</taxon>
        <taxon>Dorylaimia</taxon>
        <taxon>Mermithida</taxon>
        <taxon>Mermithoidea</taxon>
        <taxon>Mermithidae</taxon>
        <taxon>Romanomermis</taxon>
    </lineage>
</organism>
<evidence type="ECO:0000256" key="5">
    <source>
        <dbReference type="ARBA" id="ARBA00023163"/>
    </source>
</evidence>
<feature type="domain" description="Prospero" evidence="7">
    <location>
        <begin position="1"/>
        <end position="59"/>
    </location>
</feature>
<evidence type="ECO:0000256" key="4">
    <source>
        <dbReference type="ARBA" id="ARBA00023155"/>
    </source>
</evidence>
<keyword evidence="8" id="KW-1185">Reference proteome</keyword>
<keyword evidence="5" id="KW-0804">Transcription</keyword>
<evidence type="ECO:0000256" key="6">
    <source>
        <dbReference type="ARBA" id="ARBA00023242"/>
    </source>
</evidence>
<evidence type="ECO:0000313" key="9">
    <source>
        <dbReference type="WBParaSite" id="nRc.2.0.1.t38267-RA"/>
    </source>
</evidence>
<keyword evidence="2" id="KW-0805">Transcription regulation</keyword>
<dbReference type="Gene3D" id="1.10.10.500">
    <property type="entry name" value="Homeo-prospero domain"/>
    <property type="match status" value="1"/>
</dbReference>
<dbReference type="GO" id="GO:0048468">
    <property type="term" value="P:cell development"/>
    <property type="evidence" value="ECO:0007669"/>
    <property type="project" value="UniProtKB-ARBA"/>
</dbReference>
<dbReference type="GO" id="GO:0000981">
    <property type="term" value="F:DNA-binding transcription factor activity, RNA polymerase II-specific"/>
    <property type="evidence" value="ECO:0007669"/>
    <property type="project" value="TreeGrafter"/>
</dbReference>
<keyword evidence="4" id="KW-0371">Homeobox</keyword>
<name>A0A915KHQ0_ROMCU</name>
<comment type="subcellular location">
    <subcellularLocation>
        <location evidence="1">Nucleus</location>
    </subcellularLocation>
</comment>
<proteinExistence type="predicted"/>
<dbReference type="Proteomes" id="UP000887565">
    <property type="component" value="Unplaced"/>
</dbReference>
<evidence type="ECO:0000256" key="1">
    <source>
        <dbReference type="ARBA" id="ARBA00004123"/>
    </source>
</evidence>
<accession>A0A915KHQ0</accession>
<dbReference type="PROSITE" id="PS51818">
    <property type="entry name" value="HOMEO_PROSPERO"/>
    <property type="match status" value="1"/>
</dbReference>
<evidence type="ECO:0000256" key="2">
    <source>
        <dbReference type="ARBA" id="ARBA00023015"/>
    </source>
</evidence>
<dbReference type="InterPro" id="IPR039350">
    <property type="entry name" value="Prospero_homeodomain"/>
</dbReference>
<dbReference type="PANTHER" id="PTHR12198">
    <property type="entry name" value="HOMEOBOX PROTEIN PROSPERO/PROX-1/CEH-26"/>
    <property type="match status" value="1"/>
</dbReference>
<evidence type="ECO:0000256" key="3">
    <source>
        <dbReference type="ARBA" id="ARBA00023125"/>
    </source>
</evidence>
<reference evidence="9" key="1">
    <citation type="submission" date="2022-11" db="UniProtKB">
        <authorList>
            <consortium name="WormBaseParasite"/>
        </authorList>
    </citation>
    <scope>IDENTIFICATION</scope>
</reference>
<dbReference type="GO" id="GO:0007399">
    <property type="term" value="P:nervous system development"/>
    <property type="evidence" value="ECO:0007669"/>
    <property type="project" value="UniProtKB-ARBA"/>
</dbReference>
<dbReference type="PANTHER" id="PTHR12198:SF0">
    <property type="entry name" value="HOMEOBOX PROTEIN PROSPERO"/>
    <property type="match status" value="1"/>
</dbReference>
<dbReference type="Pfam" id="PF05044">
    <property type="entry name" value="HPD"/>
    <property type="match status" value="1"/>
</dbReference>
<keyword evidence="6" id="KW-0539">Nucleus</keyword>
<dbReference type="InterPro" id="IPR009057">
    <property type="entry name" value="Homeodomain-like_sf"/>
</dbReference>
<dbReference type="InterPro" id="IPR037131">
    <property type="entry name" value="Homeo_prospero_dom_sf"/>
</dbReference>
<sequence>VPPKFRFVVEETLKQFFGAIQEGRDVEPSWKKTIYKIIARHDEPIPEYFKSPNFLEQLE</sequence>
<evidence type="ECO:0000259" key="7">
    <source>
        <dbReference type="PROSITE" id="PS51818"/>
    </source>
</evidence>
<protein>
    <submittedName>
        <fullName evidence="9">Prospero domain-containing protein</fullName>
    </submittedName>
</protein>
<keyword evidence="3" id="KW-0238">DNA-binding</keyword>
<dbReference type="GO" id="GO:0000978">
    <property type="term" value="F:RNA polymerase II cis-regulatory region sequence-specific DNA binding"/>
    <property type="evidence" value="ECO:0007669"/>
    <property type="project" value="TreeGrafter"/>
</dbReference>
<dbReference type="GO" id="GO:0005634">
    <property type="term" value="C:nucleus"/>
    <property type="evidence" value="ECO:0007669"/>
    <property type="project" value="UniProtKB-SubCell"/>
</dbReference>
<evidence type="ECO:0000313" key="8">
    <source>
        <dbReference type="Proteomes" id="UP000887565"/>
    </source>
</evidence>
<dbReference type="InterPro" id="IPR023082">
    <property type="entry name" value="Homeo_prospero_dom"/>
</dbReference>
<dbReference type="WBParaSite" id="nRc.2.0.1.t38267-RA">
    <property type="protein sequence ID" value="nRc.2.0.1.t38267-RA"/>
    <property type="gene ID" value="nRc.2.0.1.g38267"/>
</dbReference>
<dbReference type="SUPFAM" id="SSF46689">
    <property type="entry name" value="Homeodomain-like"/>
    <property type="match status" value="1"/>
</dbReference>